<gene>
    <name evidence="2" type="ORF">llap_13495</name>
</gene>
<reference evidence="3" key="1">
    <citation type="submission" date="2017-11" db="EMBL/GenBank/DDBJ databases">
        <authorList>
            <person name="Lima N.C."/>
            <person name="Parody-Merino A.M."/>
            <person name="Battley P.F."/>
            <person name="Fidler A.E."/>
            <person name="Prosdocimi F."/>
        </authorList>
    </citation>
    <scope>NUCLEOTIDE SEQUENCE [LARGE SCALE GENOMIC DNA]</scope>
</reference>
<keyword evidence="3" id="KW-1185">Reference proteome</keyword>
<organism evidence="2 3">
    <name type="scientific">Limosa lapponica baueri</name>
    <dbReference type="NCBI Taxonomy" id="1758121"/>
    <lineage>
        <taxon>Eukaryota</taxon>
        <taxon>Metazoa</taxon>
        <taxon>Chordata</taxon>
        <taxon>Craniata</taxon>
        <taxon>Vertebrata</taxon>
        <taxon>Euteleostomi</taxon>
        <taxon>Archelosauria</taxon>
        <taxon>Archosauria</taxon>
        <taxon>Dinosauria</taxon>
        <taxon>Saurischia</taxon>
        <taxon>Theropoda</taxon>
        <taxon>Coelurosauria</taxon>
        <taxon>Aves</taxon>
        <taxon>Neognathae</taxon>
        <taxon>Neoaves</taxon>
        <taxon>Charadriiformes</taxon>
        <taxon>Scolopacidae</taxon>
        <taxon>Limosa</taxon>
    </lineage>
</organism>
<evidence type="ECO:0000313" key="3">
    <source>
        <dbReference type="Proteomes" id="UP000233556"/>
    </source>
</evidence>
<name>A0A2I0TQY4_LIMLA</name>
<accession>A0A2I0TQY4</accession>
<evidence type="ECO:0000313" key="2">
    <source>
        <dbReference type="EMBL" id="PKU36202.1"/>
    </source>
</evidence>
<dbReference type="OrthoDB" id="10062843at2759"/>
<proteinExistence type="predicted"/>
<evidence type="ECO:0000256" key="1">
    <source>
        <dbReference type="SAM" id="MobiDB-lite"/>
    </source>
</evidence>
<protein>
    <submittedName>
        <fullName evidence="2">Condensin-2 complex subunit g2</fullName>
    </submittedName>
</protein>
<feature type="region of interest" description="Disordered" evidence="1">
    <location>
        <begin position="1"/>
        <end position="25"/>
    </location>
</feature>
<dbReference type="Proteomes" id="UP000233556">
    <property type="component" value="Unassembled WGS sequence"/>
</dbReference>
<reference evidence="3" key="2">
    <citation type="submission" date="2017-12" db="EMBL/GenBank/DDBJ databases">
        <title>Genome sequence of the Bar-tailed Godwit (Limosa lapponica baueri).</title>
        <authorList>
            <person name="Lima N.C.B."/>
            <person name="Parody-Merino A.M."/>
            <person name="Battley P.F."/>
            <person name="Fidler A.E."/>
            <person name="Prosdocimi F."/>
        </authorList>
    </citation>
    <scope>NUCLEOTIDE SEQUENCE [LARGE SCALE GENOMIC DNA]</scope>
</reference>
<dbReference type="EMBL" id="KZ507798">
    <property type="protein sequence ID" value="PKU36202.1"/>
    <property type="molecule type" value="Genomic_DNA"/>
</dbReference>
<dbReference type="AlphaFoldDB" id="A0A2I0TQY4"/>
<sequence>MGFGLVPGLDQEHGEHPGLSPDKANVDVRDKKMLSSKTLLSFGSPLLEANASRLSQCRDSGWRTDATSSTCPGTCLSWDLPLWLPKNAFDPFDLNELLQELPRKQKEVLWERLTQLLTETLMENPVETWQKVENDENNDNMETERAPEMVKIL</sequence>